<sequence>MPIELERWRVVYSLHIHRKGEVIGVSGIAITVIGRGGKVTSPTAALALFADLHVPSAIYHLRNTRFTLRELLLGYNRGSMSRSGLIFCRRGRWRRRACGGSLMQRCVLQKERLGARRHGGRRGGRGRDADAGADTAAGGEFVEGWLVAQVLGEGAYGEITGSKDFGHKFVPLGEDRIGGNAASRIRRGRRCSAQKRAILESLSTPRGHCRLRLPPAAETPAAVCVAPNFGDRRQPRVKFHHSFSVFHRDTNTTDYTDRLADNTLLGREETLSRSPVSVSTYSTCCETETRVAVSGRGLVSRSLVSVAARTATLSSGHTNFPPFLPPKPPPAVTEVAVVDFSFIAAHLHQAEIKIGFE</sequence>
<organism evidence="1 2">
    <name type="scientific">Choristoneura fumiferana</name>
    <name type="common">Spruce budworm moth</name>
    <name type="synonym">Archips fumiferana</name>
    <dbReference type="NCBI Taxonomy" id="7141"/>
    <lineage>
        <taxon>Eukaryota</taxon>
        <taxon>Metazoa</taxon>
        <taxon>Ecdysozoa</taxon>
        <taxon>Arthropoda</taxon>
        <taxon>Hexapoda</taxon>
        <taxon>Insecta</taxon>
        <taxon>Pterygota</taxon>
        <taxon>Neoptera</taxon>
        <taxon>Endopterygota</taxon>
        <taxon>Lepidoptera</taxon>
        <taxon>Glossata</taxon>
        <taxon>Ditrysia</taxon>
        <taxon>Tortricoidea</taxon>
        <taxon>Tortricidae</taxon>
        <taxon>Tortricinae</taxon>
        <taxon>Choristoneura</taxon>
    </lineage>
</organism>
<reference evidence="1 2" key="1">
    <citation type="journal article" date="2022" name="Genome Biol. Evol.">
        <title>The Spruce Budworm Genome: Reconstructing the Evolutionary History of Antifreeze Proteins.</title>
        <authorList>
            <person name="Beliveau C."/>
            <person name="Gagne P."/>
            <person name="Picq S."/>
            <person name="Vernygora O."/>
            <person name="Keeling C.I."/>
            <person name="Pinkney K."/>
            <person name="Doucet D."/>
            <person name="Wen F."/>
            <person name="Johnston J.S."/>
            <person name="Maaroufi H."/>
            <person name="Boyle B."/>
            <person name="Laroche J."/>
            <person name="Dewar K."/>
            <person name="Juretic N."/>
            <person name="Blackburn G."/>
            <person name="Nisole A."/>
            <person name="Brunet B."/>
            <person name="Brandao M."/>
            <person name="Lumley L."/>
            <person name="Duan J."/>
            <person name="Quan G."/>
            <person name="Lucarotti C.J."/>
            <person name="Roe A.D."/>
            <person name="Sperling F.A.H."/>
            <person name="Levesque R.C."/>
            <person name="Cusson M."/>
        </authorList>
    </citation>
    <scope>NUCLEOTIDE SEQUENCE [LARGE SCALE GENOMIC DNA]</scope>
    <source>
        <strain evidence="1">Glfc:IPQL:Cfum</strain>
    </source>
</reference>
<comment type="caution">
    <text evidence="1">The sequence shown here is derived from an EMBL/GenBank/DDBJ whole genome shotgun (WGS) entry which is preliminary data.</text>
</comment>
<dbReference type="Proteomes" id="UP001064048">
    <property type="component" value="Chromosome 10"/>
</dbReference>
<keyword evidence="2" id="KW-1185">Reference proteome</keyword>
<dbReference type="EMBL" id="CM046110">
    <property type="protein sequence ID" value="KAI8422142.1"/>
    <property type="molecule type" value="Genomic_DNA"/>
</dbReference>
<gene>
    <name evidence="1" type="ORF">MSG28_006054</name>
</gene>
<evidence type="ECO:0000313" key="2">
    <source>
        <dbReference type="Proteomes" id="UP001064048"/>
    </source>
</evidence>
<proteinExistence type="predicted"/>
<evidence type="ECO:0000313" key="1">
    <source>
        <dbReference type="EMBL" id="KAI8422142.1"/>
    </source>
</evidence>
<protein>
    <submittedName>
        <fullName evidence="1">Uncharacterized protein</fullName>
    </submittedName>
</protein>
<accession>A0ACC0JDG9</accession>
<name>A0ACC0JDG9_CHOFU</name>